<comment type="caution">
    <text evidence="1">The sequence shown here is derived from an EMBL/GenBank/DDBJ whole genome shotgun (WGS) entry which is preliminary data.</text>
</comment>
<dbReference type="AlphaFoldDB" id="A0A4C1YJY6"/>
<accession>A0A4C1YJY6</accession>
<sequence>MLMSSSLCLYRHFFIASLRGKGAGELPKVDDHPQLQMSHRHVAGLLGGNRISNGGKKGLIERRIVSELKTGRGTKSRAKTAPVFENRTGVNIECGIGIRIESLFEIEIQKMKELFALSFFQIRTVIGSGIRIESGTGNRMTIESGTEIQNGTGVEYECGIGIRIKSMTGIGIESENGIEIDFDRYKR</sequence>
<gene>
    <name evidence="1" type="ORF">EVAR_61595_1</name>
</gene>
<evidence type="ECO:0000313" key="1">
    <source>
        <dbReference type="EMBL" id="GBP75370.1"/>
    </source>
</evidence>
<dbReference type="Proteomes" id="UP000299102">
    <property type="component" value="Unassembled WGS sequence"/>
</dbReference>
<organism evidence="1 2">
    <name type="scientific">Eumeta variegata</name>
    <name type="common">Bagworm moth</name>
    <name type="synonym">Eumeta japonica</name>
    <dbReference type="NCBI Taxonomy" id="151549"/>
    <lineage>
        <taxon>Eukaryota</taxon>
        <taxon>Metazoa</taxon>
        <taxon>Ecdysozoa</taxon>
        <taxon>Arthropoda</taxon>
        <taxon>Hexapoda</taxon>
        <taxon>Insecta</taxon>
        <taxon>Pterygota</taxon>
        <taxon>Neoptera</taxon>
        <taxon>Endopterygota</taxon>
        <taxon>Lepidoptera</taxon>
        <taxon>Glossata</taxon>
        <taxon>Ditrysia</taxon>
        <taxon>Tineoidea</taxon>
        <taxon>Psychidae</taxon>
        <taxon>Oiketicinae</taxon>
        <taxon>Eumeta</taxon>
    </lineage>
</organism>
<reference evidence="1 2" key="1">
    <citation type="journal article" date="2019" name="Commun. Biol.">
        <title>The bagworm genome reveals a unique fibroin gene that provides high tensile strength.</title>
        <authorList>
            <person name="Kono N."/>
            <person name="Nakamura H."/>
            <person name="Ohtoshi R."/>
            <person name="Tomita M."/>
            <person name="Numata K."/>
            <person name="Arakawa K."/>
        </authorList>
    </citation>
    <scope>NUCLEOTIDE SEQUENCE [LARGE SCALE GENOMIC DNA]</scope>
</reference>
<evidence type="ECO:0000313" key="2">
    <source>
        <dbReference type="Proteomes" id="UP000299102"/>
    </source>
</evidence>
<protein>
    <submittedName>
        <fullName evidence="1">Uncharacterized protein</fullName>
    </submittedName>
</protein>
<keyword evidence="2" id="KW-1185">Reference proteome</keyword>
<dbReference type="EMBL" id="BGZK01001246">
    <property type="protein sequence ID" value="GBP75370.1"/>
    <property type="molecule type" value="Genomic_DNA"/>
</dbReference>
<proteinExistence type="predicted"/>
<name>A0A4C1YJY6_EUMVA</name>